<evidence type="ECO:0000256" key="1">
    <source>
        <dbReference type="SAM" id="SignalP"/>
    </source>
</evidence>
<keyword evidence="1" id="KW-0732">Signal</keyword>
<sequence length="123" mass="13738">MRHGMLLALASTLAFPAHAASIKPGPSATDYMFQCGATFIIKAHTLKSEAKPTKAQQQQAVQYTEKFNDLAAKAEASFVKFNRTAKDARNYMQQHVDEMNVIFAQDPATARRFLRLCDARFPD</sequence>
<dbReference type="RefSeq" id="WP_136954326.1">
    <property type="nucleotide sequence ID" value="NZ_CP039691.1"/>
</dbReference>
<keyword evidence="5" id="KW-1185">Reference proteome</keyword>
<gene>
    <name evidence="2" type="ORF">CFBP5473_06400</name>
    <name evidence="3" type="ORF">J5285_13285</name>
</gene>
<protein>
    <submittedName>
        <fullName evidence="2">Uncharacterized protein</fullName>
    </submittedName>
</protein>
<dbReference type="EMBL" id="CP072167">
    <property type="protein sequence ID" value="QYA06979.1"/>
    <property type="molecule type" value="Genomic_DNA"/>
</dbReference>
<organism evidence="2 4">
    <name type="scientific">Agrobacterium larrymoorei</name>
    <dbReference type="NCBI Taxonomy" id="160699"/>
    <lineage>
        <taxon>Bacteria</taxon>
        <taxon>Pseudomonadati</taxon>
        <taxon>Pseudomonadota</taxon>
        <taxon>Alphaproteobacteria</taxon>
        <taxon>Hyphomicrobiales</taxon>
        <taxon>Rhizobiaceae</taxon>
        <taxon>Rhizobium/Agrobacterium group</taxon>
        <taxon>Agrobacterium</taxon>
    </lineage>
</organism>
<dbReference type="Proteomes" id="UP000826513">
    <property type="component" value="Chromosome 1"/>
</dbReference>
<evidence type="ECO:0000313" key="2">
    <source>
        <dbReference type="EMBL" id="QCI97580.1"/>
    </source>
</evidence>
<feature type="chain" id="PRO_5044606471" evidence="1">
    <location>
        <begin position="20"/>
        <end position="123"/>
    </location>
</feature>
<evidence type="ECO:0000313" key="3">
    <source>
        <dbReference type="EMBL" id="QYA06979.1"/>
    </source>
</evidence>
<dbReference type="Proteomes" id="UP000298545">
    <property type="component" value="Chromosome circular"/>
</dbReference>
<reference evidence="3 5" key="2">
    <citation type="submission" date="2021-03" db="EMBL/GenBank/DDBJ databases">
        <title>Rapid diversification of plasmids in a genus of pathogenic and nitrogen fixing bacteria.</title>
        <authorList>
            <person name="Weisberg A.J."/>
            <person name="Miller M."/>
            <person name="Ream W."/>
            <person name="Grunwald N.J."/>
            <person name="Chang J.H."/>
        </authorList>
    </citation>
    <scope>NUCLEOTIDE SEQUENCE [LARGE SCALE GENOMIC DNA]</scope>
    <source>
        <strain evidence="3 5">AF3.44</strain>
    </source>
</reference>
<name>A0A4D7E024_9HYPH</name>
<dbReference type="EMBL" id="CP039691">
    <property type="protein sequence ID" value="QCI97580.1"/>
    <property type="molecule type" value="Genomic_DNA"/>
</dbReference>
<feature type="signal peptide" evidence="1">
    <location>
        <begin position="1"/>
        <end position="19"/>
    </location>
</feature>
<proteinExistence type="predicted"/>
<dbReference type="AlphaFoldDB" id="A0A4D7E024"/>
<dbReference type="OrthoDB" id="8410546at2"/>
<evidence type="ECO:0000313" key="4">
    <source>
        <dbReference type="Proteomes" id="UP000298545"/>
    </source>
</evidence>
<reference evidence="2 4" key="1">
    <citation type="submission" date="2019-04" db="EMBL/GenBank/DDBJ databases">
        <title>Complete genome sequence of Agrobacterium larrymoorei CFBP5473.</title>
        <authorList>
            <person name="Haryono M."/>
            <person name="Chou L."/>
            <person name="Lin Y.-C."/>
            <person name="Lai E.-M."/>
            <person name="Kuo C.-H."/>
        </authorList>
    </citation>
    <scope>NUCLEOTIDE SEQUENCE [LARGE SCALE GENOMIC DNA]</scope>
    <source>
        <strain evidence="2 4">CFBP5473</strain>
    </source>
</reference>
<accession>A0A4D7E024</accession>
<dbReference type="STRING" id="1367849.GCA_000518585_03302"/>
<dbReference type="KEGG" id="alf:CFBP5473_06400"/>
<evidence type="ECO:0000313" key="5">
    <source>
        <dbReference type="Proteomes" id="UP000826513"/>
    </source>
</evidence>